<dbReference type="Proteomes" id="UP000595437">
    <property type="component" value="Chromosome 8"/>
</dbReference>
<protein>
    <submittedName>
        <fullName evidence="1">Uncharacterized protein</fullName>
    </submittedName>
</protein>
<dbReference type="EMBL" id="CP045897">
    <property type="protein sequence ID" value="QQP51612.1"/>
    <property type="molecule type" value="Genomic_DNA"/>
</dbReference>
<evidence type="ECO:0000313" key="2">
    <source>
        <dbReference type="Proteomes" id="UP000595437"/>
    </source>
</evidence>
<dbReference type="AlphaFoldDB" id="A0A7T8K995"/>
<reference evidence="2" key="1">
    <citation type="submission" date="2021-01" db="EMBL/GenBank/DDBJ databases">
        <title>Caligus Genome Assembly.</title>
        <authorList>
            <person name="Gallardo-Escarate C."/>
        </authorList>
    </citation>
    <scope>NUCLEOTIDE SEQUENCE [LARGE SCALE GENOMIC DNA]</scope>
</reference>
<organism evidence="1 2">
    <name type="scientific">Caligus rogercresseyi</name>
    <name type="common">Sea louse</name>
    <dbReference type="NCBI Taxonomy" id="217165"/>
    <lineage>
        <taxon>Eukaryota</taxon>
        <taxon>Metazoa</taxon>
        <taxon>Ecdysozoa</taxon>
        <taxon>Arthropoda</taxon>
        <taxon>Crustacea</taxon>
        <taxon>Multicrustacea</taxon>
        <taxon>Hexanauplia</taxon>
        <taxon>Copepoda</taxon>
        <taxon>Siphonostomatoida</taxon>
        <taxon>Caligidae</taxon>
        <taxon>Caligus</taxon>
    </lineage>
</organism>
<evidence type="ECO:0000313" key="1">
    <source>
        <dbReference type="EMBL" id="QQP51612.1"/>
    </source>
</evidence>
<sequence>MANLEPAWAQLPVLATASQHLFHPCLPPPFLKAIDIMKDKSTMFNELRDKCSHISNGLLDLPGIDVIGDSISPIKHIILKAPYSQESRDQQRNYLKK</sequence>
<feature type="non-terminal residue" evidence="1">
    <location>
        <position position="97"/>
    </location>
</feature>
<proteinExistence type="predicted"/>
<keyword evidence="2" id="KW-1185">Reference proteome</keyword>
<gene>
    <name evidence="1" type="ORF">FKW44_013030</name>
</gene>
<accession>A0A7T8K995</accession>
<name>A0A7T8K995_CALRO</name>